<keyword evidence="3" id="KW-0813">Transport</keyword>
<evidence type="ECO:0000256" key="8">
    <source>
        <dbReference type="ARBA" id="ARBA00023128"/>
    </source>
</evidence>
<keyword evidence="6" id="KW-0653">Protein transport</keyword>
<dbReference type="EMBL" id="SJOL01008491">
    <property type="protein sequence ID" value="TGZ60240.1"/>
    <property type="molecule type" value="Genomic_DNA"/>
</dbReference>
<comment type="caution">
    <text evidence="10">The sequence shown here is derived from an EMBL/GenBank/DDBJ whole genome shotgun (WGS) entry which is preliminary data.</text>
</comment>
<evidence type="ECO:0000256" key="7">
    <source>
        <dbReference type="ARBA" id="ARBA00022989"/>
    </source>
</evidence>
<keyword evidence="5" id="KW-1000">Mitochondrion outer membrane</keyword>
<comment type="subcellular location">
    <subcellularLocation>
        <location evidence="1">Mitochondrion outer membrane</location>
        <topology evidence="1">Single-pass membrane protein</topology>
    </subcellularLocation>
</comment>
<evidence type="ECO:0000313" key="10">
    <source>
        <dbReference type="EMBL" id="TGZ60240.1"/>
    </source>
</evidence>
<organism evidence="10 11">
    <name type="scientific">Opisthorchis felineus</name>
    <dbReference type="NCBI Taxonomy" id="147828"/>
    <lineage>
        <taxon>Eukaryota</taxon>
        <taxon>Metazoa</taxon>
        <taxon>Spiralia</taxon>
        <taxon>Lophotrochozoa</taxon>
        <taxon>Platyhelminthes</taxon>
        <taxon>Trematoda</taxon>
        <taxon>Digenea</taxon>
        <taxon>Opisthorchiida</taxon>
        <taxon>Opisthorchiata</taxon>
        <taxon>Opisthorchiidae</taxon>
        <taxon>Opisthorchis</taxon>
    </lineage>
</organism>
<proteinExistence type="inferred from homology"/>
<gene>
    <name evidence="10" type="ORF">CRM22_008650</name>
</gene>
<dbReference type="InterPro" id="IPR012621">
    <property type="entry name" value="Tom7"/>
</dbReference>
<evidence type="ECO:0000256" key="3">
    <source>
        <dbReference type="ARBA" id="ARBA00022448"/>
    </source>
</evidence>
<dbReference type="Pfam" id="PF08038">
    <property type="entry name" value="Tom7"/>
    <property type="match status" value="1"/>
</dbReference>
<keyword evidence="11" id="KW-1185">Reference proteome</keyword>
<dbReference type="AlphaFoldDB" id="A0A4S2LAW0"/>
<dbReference type="GO" id="GO:0030150">
    <property type="term" value="P:protein import into mitochondrial matrix"/>
    <property type="evidence" value="ECO:0007669"/>
    <property type="project" value="InterPro"/>
</dbReference>
<evidence type="ECO:0000313" key="11">
    <source>
        <dbReference type="Proteomes" id="UP000308267"/>
    </source>
</evidence>
<keyword evidence="7" id="KW-1133">Transmembrane helix</keyword>
<evidence type="ECO:0000256" key="6">
    <source>
        <dbReference type="ARBA" id="ARBA00022927"/>
    </source>
</evidence>
<evidence type="ECO:0000256" key="1">
    <source>
        <dbReference type="ARBA" id="ARBA00004572"/>
    </source>
</evidence>
<evidence type="ECO:0000256" key="4">
    <source>
        <dbReference type="ARBA" id="ARBA00022692"/>
    </source>
</evidence>
<reference evidence="10 11" key="1">
    <citation type="journal article" date="2019" name="BMC Genomics">
        <title>New insights from Opisthorchis felineus genome: update on genomics of the epidemiologically important liver flukes.</title>
        <authorList>
            <person name="Ershov N.I."/>
            <person name="Mordvinov V.A."/>
            <person name="Prokhortchouk E.B."/>
            <person name="Pakharukova M.Y."/>
            <person name="Gunbin K.V."/>
            <person name="Ustyantsev K."/>
            <person name="Genaev M.A."/>
            <person name="Blinov A.G."/>
            <person name="Mazur A."/>
            <person name="Boulygina E."/>
            <person name="Tsygankova S."/>
            <person name="Khrameeva E."/>
            <person name="Chekanov N."/>
            <person name="Fan G."/>
            <person name="Xiao A."/>
            <person name="Zhang H."/>
            <person name="Xu X."/>
            <person name="Yang H."/>
            <person name="Solovyev V."/>
            <person name="Lee S.M."/>
            <person name="Liu X."/>
            <person name="Afonnikov D.A."/>
            <person name="Skryabin K.G."/>
        </authorList>
    </citation>
    <scope>NUCLEOTIDE SEQUENCE [LARGE SCALE GENOMIC DNA]</scope>
    <source>
        <strain evidence="10">AK-0245</strain>
        <tissue evidence="10">Whole organism</tissue>
    </source>
</reference>
<dbReference type="GO" id="GO:0005742">
    <property type="term" value="C:mitochondrial outer membrane translocase complex"/>
    <property type="evidence" value="ECO:0007669"/>
    <property type="project" value="InterPro"/>
</dbReference>
<dbReference type="Proteomes" id="UP000308267">
    <property type="component" value="Unassembled WGS sequence"/>
</dbReference>
<keyword evidence="8" id="KW-0496">Mitochondrion</keyword>
<keyword evidence="9" id="KW-0472">Membrane</keyword>
<evidence type="ECO:0000256" key="5">
    <source>
        <dbReference type="ARBA" id="ARBA00022787"/>
    </source>
</evidence>
<comment type="similarity">
    <text evidence="2">Belongs to the Tom7 family.</text>
</comment>
<protein>
    <submittedName>
        <fullName evidence="10">Uncharacterized protein</fullName>
    </submittedName>
</protein>
<dbReference type="OrthoDB" id="284357at2759"/>
<evidence type="ECO:0000256" key="2">
    <source>
        <dbReference type="ARBA" id="ARBA00010917"/>
    </source>
</evidence>
<keyword evidence="4" id="KW-0812">Transmembrane</keyword>
<accession>A0A4S2LAW0</accession>
<sequence>MLLSDSLSRAPKSGFPYYISRICSILRITFHFGYIPFVIYLGITNQGHPLEYPITLWNVLLPLSLSQ</sequence>
<name>A0A4S2LAW0_OPIFE</name>
<evidence type="ECO:0000256" key="9">
    <source>
        <dbReference type="ARBA" id="ARBA00023136"/>
    </source>
</evidence>